<name>A0A2C5XAJ0_9HYPO</name>
<evidence type="ECO:0000259" key="12">
    <source>
        <dbReference type="PROSITE" id="PS50222"/>
    </source>
</evidence>
<feature type="region of interest" description="Disordered" evidence="10">
    <location>
        <begin position="325"/>
        <end position="346"/>
    </location>
</feature>
<evidence type="ECO:0000256" key="4">
    <source>
        <dbReference type="ARBA" id="ARBA00011159"/>
    </source>
</evidence>
<comment type="subunit">
    <text evidence="4">Component of the PAN1 actin cytoskeleton-regulatory complex.</text>
</comment>
<evidence type="ECO:0000313" key="13">
    <source>
        <dbReference type="EMBL" id="PHH64709.1"/>
    </source>
</evidence>
<dbReference type="InterPro" id="IPR002048">
    <property type="entry name" value="EF_hand_dom"/>
</dbReference>
<sequence length="574" mass="62474">MAASRSASPSPKASSLTSCEAMSVVGVDAASIASTGTLVSLFERRGHGGAARRGEAAQVSPTRSEGVSGQEARRMATERYMAAPPRIVAQTQPPTPSLPAVFDGESVSAAPSATAASKTNPPSRRPRRHEPPRRPLPSPPLPRASSPTNNENAPTPRLNKKPSSTSHMASSFETAPVPILASVPLPRLDPVAKPPPKLQPSKQNLQAKPLKPHPSIPHPLESHRLVKPRLPRAPAASIRHSALSPLPLSQGLATSTSDDKLQASTLPRARHAPKLKMTLSPSRSSLDHDGRRPRAILDGESNGQPPRRSLDSHVPTHSLALALGRKSSISVSPSPSPTRRLAFRRPATLSTGDLQLDSLTNAIMAGSLASARLTPHNTGSSLPPPPTLPRRQKSPRLLSTLRRGSASDKEESRKSKRAHRHKLHANHAHHEGSRRRWRDEMTERERKRYEAVWASNRGSLVSRGNKHHGDGLDQDDDDDAAVAMVLGPGRERSQCVVNVVVRELWKRSRLPDDELAEVWDLVDRDKRGMLTRQDFVVGMWLIDQRLRGRKLPLRVSESVWASSNGVTAKKQKYK</sequence>
<feature type="compositionally biased region" description="Basic residues" evidence="10">
    <location>
        <begin position="414"/>
        <end position="436"/>
    </location>
</feature>
<feature type="region of interest" description="Disordered" evidence="10">
    <location>
        <begin position="371"/>
        <end position="440"/>
    </location>
</feature>
<evidence type="ECO:0000256" key="10">
    <source>
        <dbReference type="SAM" id="MobiDB-lite"/>
    </source>
</evidence>
<dbReference type="CDD" id="cd00052">
    <property type="entry name" value="EH"/>
    <property type="match status" value="1"/>
</dbReference>
<dbReference type="GO" id="GO:0006897">
    <property type="term" value="P:endocytosis"/>
    <property type="evidence" value="ECO:0007669"/>
    <property type="project" value="UniProtKB-KW"/>
</dbReference>
<evidence type="ECO:0000256" key="5">
    <source>
        <dbReference type="ARBA" id="ARBA00022583"/>
    </source>
</evidence>
<evidence type="ECO:0000313" key="14">
    <source>
        <dbReference type="Proteomes" id="UP000224854"/>
    </source>
</evidence>
<dbReference type="SUPFAM" id="SSF47473">
    <property type="entry name" value="EF-hand"/>
    <property type="match status" value="1"/>
</dbReference>
<keyword evidence="7" id="KW-0009">Actin-binding</keyword>
<keyword evidence="5" id="KW-0254">Endocytosis</keyword>
<dbReference type="AlphaFoldDB" id="A0A2C5XAJ0"/>
<comment type="subcellular location">
    <subcellularLocation>
        <location evidence="3">Cell membrane</location>
        <topology evidence="3">Peripheral membrane protein</topology>
        <orientation evidence="3">Cytoplasmic side</orientation>
    </subcellularLocation>
    <subcellularLocation>
        <location evidence="2">Cytoplasm</location>
        <location evidence="2">Cytoskeleton</location>
        <location evidence="2">Actin patch</location>
    </subcellularLocation>
    <subcellularLocation>
        <location evidence="1">Endosome membrane</location>
        <topology evidence="1">Peripheral membrane protein</topology>
        <orientation evidence="1">Cytoplasmic side</orientation>
    </subcellularLocation>
</comment>
<dbReference type="PROSITE" id="PS50222">
    <property type="entry name" value="EF_HAND_2"/>
    <property type="match status" value="1"/>
</dbReference>
<evidence type="ECO:0000256" key="7">
    <source>
        <dbReference type="ARBA" id="ARBA00023203"/>
    </source>
</evidence>
<gene>
    <name evidence="13" type="ORF">CDD82_1746</name>
</gene>
<evidence type="ECO:0000256" key="6">
    <source>
        <dbReference type="ARBA" id="ARBA00022753"/>
    </source>
</evidence>
<comment type="function">
    <text evidence="9">Component of the PAN1 actin cytoskeleton-regulatory complex required for the internalization of endosomes during actin-coupled endocytosis. The complex links the site of endocytosis to the cell membrane-associated actin cytoskeleton. Mediates uptake of external molecules and vacuolar degradation of plasma membrane proteins. Plays a role in the proper organization of the cell membrane-associated actin cytoskeleton and promotes its destabilization.</text>
</comment>
<evidence type="ECO:0000256" key="1">
    <source>
        <dbReference type="ARBA" id="ARBA00004125"/>
    </source>
</evidence>
<organism evidence="13 14">
    <name type="scientific">Ophiocordyceps australis</name>
    <dbReference type="NCBI Taxonomy" id="1399860"/>
    <lineage>
        <taxon>Eukaryota</taxon>
        <taxon>Fungi</taxon>
        <taxon>Dikarya</taxon>
        <taxon>Ascomycota</taxon>
        <taxon>Pezizomycotina</taxon>
        <taxon>Sordariomycetes</taxon>
        <taxon>Hypocreomycetidae</taxon>
        <taxon>Hypocreales</taxon>
        <taxon>Ophiocordycipitaceae</taxon>
        <taxon>Ophiocordyceps</taxon>
    </lineage>
</organism>
<evidence type="ECO:0000256" key="3">
    <source>
        <dbReference type="ARBA" id="ARBA00004413"/>
    </source>
</evidence>
<feature type="compositionally biased region" description="Low complexity" evidence="10">
    <location>
        <begin position="106"/>
        <end position="122"/>
    </location>
</feature>
<dbReference type="Proteomes" id="UP000224854">
    <property type="component" value="Unassembled WGS sequence"/>
</dbReference>
<evidence type="ECO:0000259" key="11">
    <source>
        <dbReference type="PROSITE" id="PS50031"/>
    </source>
</evidence>
<feature type="compositionally biased region" description="Basic and acidic residues" evidence="10">
    <location>
        <begin position="285"/>
        <end position="297"/>
    </location>
</feature>
<feature type="region of interest" description="Disordered" evidence="10">
    <location>
        <begin position="47"/>
        <end position="173"/>
    </location>
</feature>
<dbReference type="OrthoDB" id="10045710at2759"/>
<feature type="domain" description="EH" evidence="11">
    <location>
        <begin position="502"/>
        <end position="566"/>
    </location>
</feature>
<dbReference type="GO" id="GO:0005886">
    <property type="term" value="C:plasma membrane"/>
    <property type="evidence" value="ECO:0007669"/>
    <property type="project" value="UniProtKB-SubCell"/>
</dbReference>
<dbReference type="GO" id="GO:0005509">
    <property type="term" value="F:calcium ion binding"/>
    <property type="evidence" value="ECO:0007669"/>
    <property type="project" value="InterPro"/>
</dbReference>
<feature type="domain" description="EF-hand" evidence="12">
    <location>
        <begin position="510"/>
        <end position="545"/>
    </location>
</feature>
<dbReference type="Pfam" id="PF12763">
    <property type="entry name" value="EH"/>
    <property type="match status" value="1"/>
</dbReference>
<feature type="region of interest" description="Disordered" evidence="10">
    <location>
        <begin position="186"/>
        <end position="313"/>
    </location>
</feature>
<protein>
    <recommendedName>
        <fullName evidence="15">EH domain-containing protein</fullName>
    </recommendedName>
</protein>
<keyword evidence="8" id="KW-0206">Cytoskeleton</keyword>
<reference evidence="13 14" key="1">
    <citation type="submission" date="2017-06" db="EMBL/GenBank/DDBJ databases">
        <title>Ant-infecting Ophiocordyceps genomes reveal a high diversity of potential behavioral manipulation genes and a possible major role for enterotoxins.</title>
        <authorList>
            <person name="De Bekker C."/>
            <person name="Evans H.C."/>
            <person name="Brachmann A."/>
            <person name="Hughes D.P."/>
        </authorList>
    </citation>
    <scope>NUCLEOTIDE SEQUENCE [LARGE SCALE GENOMIC DNA]</scope>
    <source>
        <strain evidence="13 14">1348a</strain>
    </source>
</reference>
<feature type="compositionally biased region" description="Polar residues" evidence="10">
    <location>
        <begin position="161"/>
        <end position="173"/>
    </location>
</feature>
<dbReference type="InterPro" id="IPR000261">
    <property type="entry name" value="EH_dom"/>
</dbReference>
<evidence type="ECO:0000256" key="9">
    <source>
        <dbReference type="ARBA" id="ARBA00025194"/>
    </source>
</evidence>
<dbReference type="EMBL" id="NJEU01001550">
    <property type="protein sequence ID" value="PHH64709.1"/>
    <property type="molecule type" value="Genomic_DNA"/>
</dbReference>
<dbReference type="SMART" id="SM00027">
    <property type="entry name" value="EH"/>
    <property type="match status" value="1"/>
</dbReference>
<proteinExistence type="predicted"/>
<evidence type="ECO:0008006" key="15">
    <source>
        <dbReference type="Google" id="ProtNLM"/>
    </source>
</evidence>
<dbReference type="GO" id="GO:0003779">
    <property type="term" value="F:actin binding"/>
    <property type="evidence" value="ECO:0007669"/>
    <property type="project" value="UniProtKB-KW"/>
</dbReference>
<dbReference type="GO" id="GO:0010008">
    <property type="term" value="C:endosome membrane"/>
    <property type="evidence" value="ECO:0007669"/>
    <property type="project" value="UniProtKB-SubCell"/>
</dbReference>
<keyword evidence="8" id="KW-0963">Cytoplasm</keyword>
<dbReference type="GO" id="GO:0030479">
    <property type="term" value="C:actin cortical patch"/>
    <property type="evidence" value="ECO:0007669"/>
    <property type="project" value="UniProtKB-SubCell"/>
</dbReference>
<keyword evidence="6" id="KW-0967">Endosome</keyword>
<comment type="caution">
    <text evidence="13">The sequence shown here is derived from an EMBL/GenBank/DDBJ whole genome shotgun (WGS) entry which is preliminary data.</text>
</comment>
<dbReference type="InterPro" id="IPR011992">
    <property type="entry name" value="EF-hand-dom_pair"/>
</dbReference>
<keyword evidence="14" id="KW-1185">Reference proteome</keyword>
<dbReference type="PROSITE" id="PS50031">
    <property type="entry name" value="EH"/>
    <property type="match status" value="1"/>
</dbReference>
<dbReference type="Gene3D" id="1.10.238.10">
    <property type="entry name" value="EF-hand"/>
    <property type="match status" value="1"/>
</dbReference>
<accession>A0A2C5XAJ0</accession>
<evidence type="ECO:0000256" key="8">
    <source>
        <dbReference type="ARBA" id="ARBA00023212"/>
    </source>
</evidence>
<evidence type="ECO:0000256" key="2">
    <source>
        <dbReference type="ARBA" id="ARBA00004134"/>
    </source>
</evidence>